<dbReference type="InterPro" id="IPR045028">
    <property type="entry name" value="DinG/Rad3-like"/>
</dbReference>
<organism evidence="12 13">
    <name type="scientific">Corynebacterium jeikeium (strain K411)</name>
    <dbReference type="NCBI Taxonomy" id="306537"/>
    <lineage>
        <taxon>Bacteria</taxon>
        <taxon>Bacillati</taxon>
        <taxon>Actinomycetota</taxon>
        <taxon>Actinomycetes</taxon>
        <taxon>Mycobacteriales</taxon>
        <taxon>Corynebacteriaceae</taxon>
        <taxon>Corynebacterium</taxon>
    </lineage>
</organism>
<keyword evidence="3" id="KW-0378">Hydrolase</keyword>
<comment type="similarity">
    <text evidence="6">Belongs to the helicase family. DinG subfamily.</text>
</comment>
<evidence type="ECO:0000256" key="9">
    <source>
        <dbReference type="ARBA" id="ARBA00073590"/>
    </source>
</evidence>
<evidence type="ECO:0000256" key="5">
    <source>
        <dbReference type="ARBA" id="ARBA00022840"/>
    </source>
</evidence>
<protein>
    <recommendedName>
        <fullName evidence="9">ATP-dependent helicase DinG</fullName>
        <ecNumber evidence="7">5.6.2.3</ecNumber>
    </recommendedName>
    <alternativeName>
        <fullName evidence="10">DNA 5'-3' helicase DinG</fullName>
    </alternativeName>
</protein>
<evidence type="ECO:0000256" key="2">
    <source>
        <dbReference type="ARBA" id="ARBA00022741"/>
    </source>
</evidence>
<evidence type="ECO:0000256" key="7">
    <source>
        <dbReference type="ARBA" id="ARBA00044969"/>
    </source>
</evidence>
<comment type="catalytic activity">
    <reaction evidence="8">
        <text>ATP + H2O = ADP + phosphate + H(+)</text>
        <dbReference type="Rhea" id="RHEA:13065"/>
        <dbReference type="ChEBI" id="CHEBI:15377"/>
        <dbReference type="ChEBI" id="CHEBI:15378"/>
        <dbReference type="ChEBI" id="CHEBI:30616"/>
        <dbReference type="ChEBI" id="CHEBI:43474"/>
        <dbReference type="ChEBI" id="CHEBI:456216"/>
        <dbReference type="EC" id="5.6.2.3"/>
    </reaction>
</comment>
<accession>Q4JX09</accession>
<keyword evidence="2" id="KW-0547">Nucleotide-binding</keyword>
<dbReference type="HOGENOM" id="CLU_012117_2_0_11"/>
<evidence type="ECO:0000259" key="11">
    <source>
        <dbReference type="PROSITE" id="PS51193"/>
    </source>
</evidence>
<dbReference type="PROSITE" id="PS51193">
    <property type="entry name" value="HELICASE_ATP_BIND_2"/>
    <property type="match status" value="1"/>
</dbReference>
<evidence type="ECO:0000256" key="8">
    <source>
        <dbReference type="ARBA" id="ARBA00048954"/>
    </source>
</evidence>
<comment type="cofactor">
    <cofactor evidence="1">
        <name>[4Fe-4S] cluster</name>
        <dbReference type="ChEBI" id="CHEBI:49883"/>
    </cofactor>
</comment>
<dbReference type="PANTHER" id="PTHR11472">
    <property type="entry name" value="DNA REPAIR DEAD HELICASE RAD3/XP-D SUBFAMILY MEMBER"/>
    <property type="match status" value="1"/>
</dbReference>
<dbReference type="InterPro" id="IPR011545">
    <property type="entry name" value="DEAD/DEAH_box_helicase_dom"/>
</dbReference>
<dbReference type="GO" id="GO:0003676">
    <property type="term" value="F:nucleic acid binding"/>
    <property type="evidence" value="ECO:0007669"/>
    <property type="project" value="InterPro"/>
</dbReference>
<evidence type="ECO:0000313" key="12">
    <source>
        <dbReference type="EMBL" id="CAI36648.1"/>
    </source>
</evidence>
<dbReference type="GO" id="GO:0005524">
    <property type="term" value="F:ATP binding"/>
    <property type="evidence" value="ECO:0007669"/>
    <property type="project" value="UniProtKB-KW"/>
</dbReference>
<dbReference type="SMART" id="SM00491">
    <property type="entry name" value="HELICc2"/>
    <property type="match status" value="1"/>
</dbReference>
<keyword evidence="4 12" id="KW-0347">Helicase</keyword>
<dbReference type="SMART" id="SM00487">
    <property type="entry name" value="DEXDc"/>
    <property type="match status" value="1"/>
</dbReference>
<evidence type="ECO:0000256" key="4">
    <source>
        <dbReference type="ARBA" id="ARBA00022806"/>
    </source>
</evidence>
<dbReference type="OrthoDB" id="9805194at2"/>
<evidence type="ECO:0000256" key="1">
    <source>
        <dbReference type="ARBA" id="ARBA00001966"/>
    </source>
</evidence>
<dbReference type="RefSeq" id="WP_011273165.1">
    <property type="nucleotide sequence ID" value="NC_007164.1"/>
</dbReference>
<gene>
    <name evidence="12" type="primary">dinG</name>
    <name evidence="12" type="ordered locus">jk0491</name>
</gene>
<dbReference type="Pfam" id="PF00270">
    <property type="entry name" value="DEAD"/>
    <property type="match status" value="1"/>
</dbReference>
<dbReference type="PANTHER" id="PTHR11472:SF34">
    <property type="entry name" value="REGULATOR OF TELOMERE ELONGATION HELICASE 1"/>
    <property type="match status" value="1"/>
</dbReference>
<dbReference type="KEGG" id="cjk:jk0491"/>
<evidence type="ECO:0000313" key="13">
    <source>
        <dbReference type="Proteomes" id="UP000000545"/>
    </source>
</evidence>
<dbReference type="GO" id="GO:0016818">
    <property type="term" value="F:hydrolase activity, acting on acid anhydrides, in phosphorus-containing anhydrides"/>
    <property type="evidence" value="ECO:0007669"/>
    <property type="project" value="InterPro"/>
</dbReference>
<evidence type="ECO:0000256" key="10">
    <source>
        <dbReference type="ARBA" id="ARBA00079061"/>
    </source>
</evidence>
<dbReference type="EMBL" id="CR931997">
    <property type="protein sequence ID" value="CAI36648.1"/>
    <property type="molecule type" value="Genomic_DNA"/>
</dbReference>
<dbReference type="STRING" id="306537.jk0491"/>
<dbReference type="EC" id="5.6.2.3" evidence="7"/>
<dbReference type="Proteomes" id="UP000000545">
    <property type="component" value="Chromosome"/>
</dbReference>
<name>Q4JX09_CORJK</name>
<feature type="domain" description="Helicase ATP-binding" evidence="11">
    <location>
        <begin position="10"/>
        <end position="301"/>
    </location>
</feature>
<dbReference type="SUPFAM" id="SSF52540">
    <property type="entry name" value="P-loop containing nucleoside triphosphate hydrolases"/>
    <property type="match status" value="1"/>
</dbReference>
<dbReference type="Pfam" id="PF13307">
    <property type="entry name" value="Helicase_C_2"/>
    <property type="match status" value="1"/>
</dbReference>
<dbReference type="AlphaFoldDB" id="Q4JX09"/>
<keyword evidence="5" id="KW-0067">ATP-binding</keyword>
<sequence length="680" mass="72971">MSSNVLDLLSLAVNDLGGAPRPGQQKMAKAVAEAIDKEHHLAVQAGTGTGKSLAYLIPSIAAAMDSDYPVIVSTATIALQRQLVERDLPRLAKALEPELPRPLEFAIQKGRGNYVCLNKVQNAQTESGVEEAEESLLDPSQLSATGAQVARLHEWAGETEDGDRDNLPQGVSDRAWRQVSVSSRECLGATRCPFGEQCFAERARAHAADADVVVTNHALLAIDALVDAPVLPEHDTVIVDEAHELEDRITSVATAELSPTAIAVLAKRAAKLAVSGADAAGDELAEAGDRWTEALKAEAAASRNNDRFGTGIEGRWTGVPEALQVPLAALRDAAWKTNRQVSGIPASEFANDSKKAAERLAVIVATEELNDTCVRILNASRVGEGNSADAEDLLGEDVIWYTADSGPRAPKHVVRVAPLSVADLLRQRLFGRNTVILTSATLALGGKFTAMLSRWGLPKSTPTLDAGTPFDARTHGILYVARHLPPPGRDRASDASVDETARLINAAGGRTLGLFSSRRAAEDMTEQLRTVVPYEILLQGEDSMSTLVEKFRKNQSACLFGTLGLWQGVDVPGKSLSLVIIDRIPFPRPDDPLQQARQEAADQRGGSGFMEVAANHAALLMAQGAGRLLRSVDDRGVVAVLDQRLATKRYGSYIRRSMPDFWYTENGDTVRGALRRLVEA</sequence>
<dbReference type="eggNOG" id="COG1199">
    <property type="taxonomic scope" value="Bacteria"/>
</dbReference>
<proteinExistence type="inferred from homology"/>
<evidence type="ECO:0000256" key="3">
    <source>
        <dbReference type="ARBA" id="ARBA00022801"/>
    </source>
</evidence>
<dbReference type="PATRIC" id="fig|306537.10.peg.503"/>
<keyword evidence="13" id="KW-1185">Reference proteome</keyword>
<dbReference type="FunFam" id="3.40.50.300:FF:000437">
    <property type="entry name" value="ATP-dependent DNA helicase DinG"/>
    <property type="match status" value="1"/>
</dbReference>
<evidence type="ECO:0000256" key="6">
    <source>
        <dbReference type="ARBA" id="ARBA00038058"/>
    </source>
</evidence>
<dbReference type="InterPro" id="IPR027417">
    <property type="entry name" value="P-loop_NTPase"/>
</dbReference>
<dbReference type="InterPro" id="IPR014001">
    <property type="entry name" value="Helicase_ATP-bd"/>
</dbReference>
<dbReference type="Gene3D" id="3.40.50.300">
    <property type="entry name" value="P-loop containing nucleotide triphosphate hydrolases"/>
    <property type="match status" value="2"/>
</dbReference>
<dbReference type="InterPro" id="IPR014013">
    <property type="entry name" value="Helic_SF1/SF2_ATP-bd_DinG/Rad3"/>
</dbReference>
<reference evidence="12 13" key="1">
    <citation type="journal article" date="2005" name="J. Bacteriol.">
        <title>Complete genome sequence and analysis of the multiresistant nosocomial pathogen Corynebacterium jeikeium K411, a lipid-requiring bacterium of the human skin flora.</title>
        <authorList>
            <person name="Tauch A."/>
            <person name="Kaiser O."/>
            <person name="Hain T."/>
            <person name="Goesmann A."/>
            <person name="Weisshaar B."/>
            <person name="Albersmeier A."/>
            <person name="Bekel T."/>
            <person name="Bischoff N."/>
            <person name="Brune I."/>
            <person name="Chakraborty T."/>
            <person name="Kalinowski J."/>
            <person name="Meyer F."/>
            <person name="Rupp O."/>
            <person name="Schneiker S."/>
            <person name="Viehoever P."/>
            <person name="Puehler A."/>
        </authorList>
    </citation>
    <scope>NUCLEOTIDE SEQUENCE [LARGE SCALE GENOMIC DNA]</scope>
    <source>
        <strain evidence="12 13">K411</strain>
    </source>
</reference>
<dbReference type="InterPro" id="IPR006555">
    <property type="entry name" value="ATP-dep_Helicase_C"/>
</dbReference>
<dbReference type="GO" id="GO:0006139">
    <property type="term" value="P:nucleobase-containing compound metabolic process"/>
    <property type="evidence" value="ECO:0007669"/>
    <property type="project" value="InterPro"/>
</dbReference>
<dbReference type="GO" id="GO:0043139">
    <property type="term" value="F:5'-3' DNA helicase activity"/>
    <property type="evidence" value="ECO:0007669"/>
    <property type="project" value="UniProtKB-EC"/>
</dbReference>